<comment type="caution">
    <text evidence="1">The sequence shown here is derived from an EMBL/GenBank/DDBJ whole genome shotgun (WGS) entry which is preliminary data.</text>
</comment>
<keyword evidence="2" id="KW-1185">Reference proteome</keyword>
<evidence type="ECO:0000313" key="2">
    <source>
        <dbReference type="Proteomes" id="UP000235145"/>
    </source>
</evidence>
<proteinExistence type="predicted"/>
<sequence length="86" mass="9293">MKSPEILNPVFFSYIRINLFSNISSPSSPPLTHLHYLQPTPTLQACTTFASSSAVAAKSSSRGIFRWFTGGSSSSLPSLDFPLKGI</sequence>
<evidence type="ECO:0000313" key="1">
    <source>
        <dbReference type="EMBL" id="KAJ0216225.1"/>
    </source>
</evidence>
<gene>
    <name evidence="1" type="ORF">LSAT_V11C300136670</name>
</gene>
<protein>
    <submittedName>
        <fullName evidence="1">Uncharacterized protein</fullName>
    </submittedName>
</protein>
<reference evidence="1 2" key="1">
    <citation type="journal article" date="2017" name="Nat. Commun.">
        <title>Genome assembly with in vitro proximity ligation data and whole-genome triplication in lettuce.</title>
        <authorList>
            <person name="Reyes-Chin-Wo S."/>
            <person name="Wang Z."/>
            <person name="Yang X."/>
            <person name="Kozik A."/>
            <person name="Arikit S."/>
            <person name="Song C."/>
            <person name="Xia L."/>
            <person name="Froenicke L."/>
            <person name="Lavelle D.O."/>
            <person name="Truco M.J."/>
            <person name="Xia R."/>
            <person name="Zhu S."/>
            <person name="Xu C."/>
            <person name="Xu H."/>
            <person name="Xu X."/>
            <person name="Cox K."/>
            <person name="Korf I."/>
            <person name="Meyers B.C."/>
            <person name="Michelmore R.W."/>
        </authorList>
    </citation>
    <scope>NUCLEOTIDE SEQUENCE [LARGE SCALE GENOMIC DNA]</scope>
    <source>
        <strain evidence="2">cv. Salinas</strain>
        <tissue evidence="1">Seedlings</tissue>
    </source>
</reference>
<organism evidence="1 2">
    <name type="scientific">Lactuca sativa</name>
    <name type="common">Garden lettuce</name>
    <dbReference type="NCBI Taxonomy" id="4236"/>
    <lineage>
        <taxon>Eukaryota</taxon>
        <taxon>Viridiplantae</taxon>
        <taxon>Streptophyta</taxon>
        <taxon>Embryophyta</taxon>
        <taxon>Tracheophyta</taxon>
        <taxon>Spermatophyta</taxon>
        <taxon>Magnoliopsida</taxon>
        <taxon>eudicotyledons</taxon>
        <taxon>Gunneridae</taxon>
        <taxon>Pentapetalae</taxon>
        <taxon>asterids</taxon>
        <taxon>campanulids</taxon>
        <taxon>Asterales</taxon>
        <taxon>Asteraceae</taxon>
        <taxon>Cichorioideae</taxon>
        <taxon>Cichorieae</taxon>
        <taxon>Lactucinae</taxon>
        <taxon>Lactuca</taxon>
    </lineage>
</organism>
<dbReference type="Proteomes" id="UP000235145">
    <property type="component" value="Unassembled WGS sequence"/>
</dbReference>
<dbReference type="AlphaFoldDB" id="A0A9R1W4Y2"/>
<accession>A0A9R1W4Y2</accession>
<name>A0A9R1W4Y2_LACSA</name>
<dbReference type="EMBL" id="NBSK02000003">
    <property type="protein sequence ID" value="KAJ0216225.1"/>
    <property type="molecule type" value="Genomic_DNA"/>
</dbReference>